<dbReference type="EMBL" id="ASHM01167053">
    <property type="protein sequence ID" value="PNX64518.1"/>
    <property type="molecule type" value="Genomic_DNA"/>
</dbReference>
<reference evidence="1 2" key="1">
    <citation type="journal article" date="2014" name="Am. J. Bot.">
        <title>Genome assembly and annotation for red clover (Trifolium pratense; Fabaceae).</title>
        <authorList>
            <person name="Istvanek J."/>
            <person name="Jaros M."/>
            <person name="Krenek A."/>
            <person name="Repkova J."/>
        </authorList>
    </citation>
    <scope>NUCLEOTIDE SEQUENCE [LARGE SCALE GENOMIC DNA]</scope>
    <source>
        <strain evidence="2">cv. Tatra</strain>
        <tissue evidence="1">Young leaves</tissue>
    </source>
</reference>
<comment type="caution">
    <text evidence="1">The sequence shown here is derived from an EMBL/GenBank/DDBJ whole genome shotgun (WGS) entry which is preliminary data.</text>
</comment>
<reference evidence="1 2" key="2">
    <citation type="journal article" date="2017" name="Front. Plant Sci.">
        <title>Gene Classification and Mining of Molecular Markers Useful in Red Clover (Trifolium pratense) Breeding.</title>
        <authorList>
            <person name="Istvanek J."/>
            <person name="Dluhosova J."/>
            <person name="Dluhos P."/>
            <person name="Patkova L."/>
            <person name="Nedelnik J."/>
            <person name="Repkova J."/>
        </authorList>
    </citation>
    <scope>NUCLEOTIDE SEQUENCE [LARGE SCALE GENOMIC DNA]</scope>
    <source>
        <strain evidence="2">cv. Tatra</strain>
        <tissue evidence="1">Young leaves</tissue>
    </source>
</reference>
<accession>A0A2K3KE17</accession>
<protein>
    <submittedName>
        <fullName evidence="1">Uncharacterized protein</fullName>
    </submittedName>
</protein>
<proteinExistence type="predicted"/>
<name>A0A2K3KE17_TRIPR</name>
<organism evidence="1 2">
    <name type="scientific">Trifolium pratense</name>
    <name type="common">Red clover</name>
    <dbReference type="NCBI Taxonomy" id="57577"/>
    <lineage>
        <taxon>Eukaryota</taxon>
        <taxon>Viridiplantae</taxon>
        <taxon>Streptophyta</taxon>
        <taxon>Embryophyta</taxon>
        <taxon>Tracheophyta</taxon>
        <taxon>Spermatophyta</taxon>
        <taxon>Magnoliopsida</taxon>
        <taxon>eudicotyledons</taxon>
        <taxon>Gunneridae</taxon>
        <taxon>Pentapetalae</taxon>
        <taxon>rosids</taxon>
        <taxon>fabids</taxon>
        <taxon>Fabales</taxon>
        <taxon>Fabaceae</taxon>
        <taxon>Papilionoideae</taxon>
        <taxon>50 kb inversion clade</taxon>
        <taxon>NPAAA clade</taxon>
        <taxon>Hologalegina</taxon>
        <taxon>IRL clade</taxon>
        <taxon>Trifolieae</taxon>
        <taxon>Trifolium</taxon>
    </lineage>
</organism>
<dbReference type="Proteomes" id="UP000236291">
    <property type="component" value="Unassembled WGS sequence"/>
</dbReference>
<sequence>MADNYQGMNEKCFAGDAR</sequence>
<gene>
    <name evidence="1" type="ORF">L195_g062154</name>
</gene>
<evidence type="ECO:0000313" key="2">
    <source>
        <dbReference type="Proteomes" id="UP000236291"/>
    </source>
</evidence>
<evidence type="ECO:0000313" key="1">
    <source>
        <dbReference type="EMBL" id="PNX64518.1"/>
    </source>
</evidence>
<dbReference type="AlphaFoldDB" id="A0A2K3KE17"/>
<feature type="non-terminal residue" evidence="1">
    <location>
        <position position="18"/>
    </location>
</feature>